<organism evidence="1 2">
    <name type="scientific">Sinocyclocheilus rhinocerous</name>
    <dbReference type="NCBI Taxonomy" id="307959"/>
    <lineage>
        <taxon>Eukaryota</taxon>
        <taxon>Metazoa</taxon>
        <taxon>Chordata</taxon>
        <taxon>Craniata</taxon>
        <taxon>Vertebrata</taxon>
        <taxon>Euteleostomi</taxon>
        <taxon>Actinopterygii</taxon>
        <taxon>Neopterygii</taxon>
        <taxon>Teleostei</taxon>
        <taxon>Ostariophysi</taxon>
        <taxon>Cypriniformes</taxon>
        <taxon>Cyprinidae</taxon>
        <taxon>Cyprininae</taxon>
        <taxon>Sinocyclocheilus</taxon>
    </lineage>
</organism>
<reference evidence="1" key="2">
    <citation type="submission" date="2025-09" db="UniProtKB">
        <authorList>
            <consortium name="Ensembl"/>
        </authorList>
    </citation>
    <scope>IDENTIFICATION</scope>
</reference>
<sequence length="58" mass="6360">MTNYSLSCALLKAVLNAVIPDHVADAFSPPRSETPLLLDPGSWSVLFFGKYIDSARTY</sequence>
<accession>A0A673HN29</accession>
<keyword evidence="2" id="KW-1185">Reference proteome</keyword>
<protein>
    <submittedName>
        <fullName evidence="1">Uncharacterized protein</fullName>
    </submittedName>
</protein>
<reference evidence="1" key="1">
    <citation type="submission" date="2025-08" db="UniProtKB">
        <authorList>
            <consortium name="Ensembl"/>
        </authorList>
    </citation>
    <scope>IDENTIFICATION</scope>
</reference>
<name>A0A673HN29_9TELE</name>
<dbReference type="AlphaFoldDB" id="A0A673HN29"/>
<proteinExistence type="predicted"/>
<dbReference type="Ensembl" id="ENSSRHT00000027706.1">
    <property type="protein sequence ID" value="ENSSRHP00000026911.1"/>
    <property type="gene ID" value="ENSSRHG00000014026.1"/>
</dbReference>
<evidence type="ECO:0000313" key="1">
    <source>
        <dbReference type="Ensembl" id="ENSSRHP00000026911.1"/>
    </source>
</evidence>
<evidence type="ECO:0000313" key="2">
    <source>
        <dbReference type="Proteomes" id="UP000472270"/>
    </source>
</evidence>
<dbReference type="Proteomes" id="UP000472270">
    <property type="component" value="Unassembled WGS sequence"/>
</dbReference>